<evidence type="ECO:0000313" key="2">
    <source>
        <dbReference type="EMBL" id="SDE25675.1"/>
    </source>
</evidence>
<keyword evidence="3" id="KW-1185">Reference proteome</keyword>
<dbReference type="EMBL" id="FNAN01000004">
    <property type="protein sequence ID" value="SDE25675.1"/>
    <property type="molecule type" value="Genomic_DNA"/>
</dbReference>
<dbReference type="Proteomes" id="UP000198748">
    <property type="component" value="Unassembled WGS sequence"/>
</dbReference>
<organism evidence="2 3">
    <name type="scientific">Dyadobacter soli</name>
    <dbReference type="NCBI Taxonomy" id="659014"/>
    <lineage>
        <taxon>Bacteria</taxon>
        <taxon>Pseudomonadati</taxon>
        <taxon>Bacteroidota</taxon>
        <taxon>Cytophagia</taxon>
        <taxon>Cytophagales</taxon>
        <taxon>Spirosomataceae</taxon>
        <taxon>Dyadobacter</taxon>
    </lineage>
</organism>
<feature type="transmembrane region" description="Helical" evidence="1">
    <location>
        <begin position="123"/>
        <end position="141"/>
    </location>
</feature>
<gene>
    <name evidence="2" type="ORF">SAMN04487996_104182</name>
</gene>
<dbReference type="OrthoDB" id="951869at2"/>
<feature type="transmembrane region" description="Helical" evidence="1">
    <location>
        <begin position="71"/>
        <end position="90"/>
    </location>
</feature>
<keyword evidence="1" id="KW-0472">Membrane</keyword>
<protein>
    <submittedName>
        <fullName evidence="2">Uncharacterized protein</fullName>
    </submittedName>
</protein>
<dbReference type="RefSeq" id="WP_090148050.1">
    <property type="nucleotide sequence ID" value="NZ_FNAN01000004.1"/>
</dbReference>
<feature type="transmembrane region" description="Helical" evidence="1">
    <location>
        <begin position="97"/>
        <end position="117"/>
    </location>
</feature>
<accession>A0A1G7BHH3</accession>
<keyword evidence="1" id="KW-1133">Transmembrane helix</keyword>
<proteinExistence type="predicted"/>
<evidence type="ECO:0000256" key="1">
    <source>
        <dbReference type="SAM" id="Phobius"/>
    </source>
</evidence>
<sequence length="200" mass="22622">MNIFLNPHIFSNLVLAITSLFVFARYFRQQQVLVRWLWGIFFGSIALVAFTDLLFYAGVEGLAMAHEVFEAGEMTLGALCLVTASWCLIMRYESGSFLFWSTVGLGTLLLYCITWFRVEYVGLIIKAFCILVTLLISCVGLANRQKSALWTLFSMMLLALSTKSGKLPLPMDPVDINHYMMVLSVICVGRAVRDQYKILF</sequence>
<dbReference type="STRING" id="659014.SAMN04487996_104182"/>
<name>A0A1G7BHH3_9BACT</name>
<evidence type="ECO:0000313" key="3">
    <source>
        <dbReference type="Proteomes" id="UP000198748"/>
    </source>
</evidence>
<keyword evidence="1" id="KW-0812">Transmembrane</keyword>
<feature type="transmembrane region" description="Helical" evidence="1">
    <location>
        <begin position="36"/>
        <end position="59"/>
    </location>
</feature>
<feature type="transmembrane region" description="Helical" evidence="1">
    <location>
        <begin position="6"/>
        <end position="24"/>
    </location>
</feature>
<dbReference type="AlphaFoldDB" id="A0A1G7BHH3"/>
<reference evidence="3" key="1">
    <citation type="submission" date="2016-10" db="EMBL/GenBank/DDBJ databases">
        <authorList>
            <person name="Varghese N."/>
            <person name="Submissions S."/>
        </authorList>
    </citation>
    <scope>NUCLEOTIDE SEQUENCE [LARGE SCALE GENOMIC DNA]</scope>
    <source>
        <strain evidence="3">DSM 25329</strain>
    </source>
</reference>